<evidence type="ECO:0000256" key="2">
    <source>
        <dbReference type="ARBA" id="ARBA00022692"/>
    </source>
</evidence>
<feature type="transmembrane region" description="Helical" evidence="5">
    <location>
        <begin position="75"/>
        <end position="93"/>
    </location>
</feature>
<reference evidence="9" key="1">
    <citation type="submission" date="2016-06" db="UniProtKB">
        <authorList>
            <consortium name="WormBaseParasite"/>
        </authorList>
    </citation>
    <scope>IDENTIFICATION</scope>
</reference>
<feature type="transmembrane region" description="Helical" evidence="5">
    <location>
        <begin position="271"/>
        <end position="295"/>
    </location>
</feature>
<feature type="transmembrane region" description="Helical" evidence="5">
    <location>
        <begin position="113"/>
        <end position="140"/>
    </location>
</feature>
<sequence>MEGTSTLVRIGAAVAYGVCSILIVFINKILLTNFRFPSFLCAGIGQMLATVLILFVASSLRIVSFPSFDIFPLPFIYVLNLISGLGGTQKLNLPMFTVLRRFSILMTMILERVILGVSASFAVRVSVGLMILGSIIAAIYDLTFSAYGYSLILINDICTAANGVYMKQKLEARELGKYGLLYYNALFMLIPTIAFAAFTDEFHKVSQFVIENGISAPLVICFLLSCVCGFLLNYSVVLCTHYNSALTTTCVGPIKNLFVTYVGMFSSGDYFFQWTNFIGINVSVLGSILYTYVTFRTKPSTKERLITVKPCATREGDSKPLL</sequence>
<feature type="transmembrane region" description="Helical" evidence="5">
    <location>
        <begin position="178"/>
        <end position="198"/>
    </location>
</feature>
<keyword evidence="2 5" id="KW-0812">Transmembrane</keyword>
<dbReference type="GO" id="GO:0016020">
    <property type="term" value="C:membrane"/>
    <property type="evidence" value="ECO:0007669"/>
    <property type="project" value="UniProtKB-SubCell"/>
</dbReference>
<feature type="transmembrane region" description="Helical" evidence="5">
    <location>
        <begin position="214"/>
        <end position="234"/>
    </location>
</feature>
<keyword evidence="3 5" id="KW-1133">Transmembrane helix</keyword>
<dbReference type="Proteomes" id="UP000050794">
    <property type="component" value="Unassembled WGS sequence"/>
</dbReference>
<comment type="subcellular location">
    <subcellularLocation>
        <location evidence="1">Membrane</location>
        <topology evidence="1">Multi-pass membrane protein</topology>
    </subcellularLocation>
</comment>
<evidence type="ECO:0000256" key="5">
    <source>
        <dbReference type="SAM" id="Phobius"/>
    </source>
</evidence>
<feature type="transmembrane region" description="Helical" evidence="5">
    <location>
        <begin position="39"/>
        <end position="63"/>
    </location>
</feature>
<evidence type="ECO:0000256" key="3">
    <source>
        <dbReference type="ARBA" id="ARBA00022989"/>
    </source>
</evidence>
<feature type="domain" description="Sugar phosphate transporter" evidence="6">
    <location>
        <begin position="18"/>
        <end position="290"/>
    </location>
</feature>
<evidence type="ECO:0000313" key="9">
    <source>
        <dbReference type="WBParaSite" id="TCNE_0001530401-mRNA-1"/>
    </source>
</evidence>
<feature type="transmembrane region" description="Helical" evidence="5">
    <location>
        <begin position="246"/>
        <end position="265"/>
    </location>
</feature>
<reference evidence="7 8" key="2">
    <citation type="submission" date="2018-11" db="EMBL/GenBank/DDBJ databases">
        <authorList>
            <consortium name="Pathogen Informatics"/>
        </authorList>
    </citation>
    <scope>NUCLEOTIDE SEQUENCE [LARGE SCALE GENOMIC DNA]</scope>
</reference>
<feature type="transmembrane region" description="Helical" evidence="5">
    <location>
        <begin position="6"/>
        <end position="27"/>
    </location>
</feature>
<name>A0A183V3I3_TOXCA</name>
<evidence type="ECO:0000256" key="4">
    <source>
        <dbReference type="ARBA" id="ARBA00023136"/>
    </source>
</evidence>
<protein>
    <submittedName>
        <fullName evidence="9">TPT domain-containing protein</fullName>
    </submittedName>
</protein>
<evidence type="ECO:0000256" key="1">
    <source>
        <dbReference type="ARBA" id="ARBA00004141"/>
    </source>
</evidence>
<dbReference type="AlphaFoldDB" id="A0A183V3I3"/>
<dbReference type="PANTHER" id="PTHR11132">
    <property type="entry name" value="SOLUTE CARRIER FAMILY 35"/>
    <property type="match status" value="1"/>
</dbReference>
<dbReference type="InterPro" id="IPR004853">
    <property type="entry name" value="Sugar_P_trans_dom"/>
</dbReference>
<dbReference type="EMBL" id="UYWY01022766">
    <property type="protein sequence ID" value="VDM46624.1"/>
    <property type="molecule type" value="Genomic_DNA"/>
</dbReference>
<proteinExistence type="predicted"/>
<feature type="transmembrane region" description="Helical" evidence="5">
    <location>
        <begin position="146"/>
        <end position="166"/>
    </location>
</feature>
<evidence type="ECO:0000313" key="8">
    <source>
        <dbReference type="Proteomes" id="UP000050794"/>
    </source>
</evidence>
<keyword evidence="8" id="KW-1185">Reference proteome</keyword>
<gene>
    <name evidence="7" type="ORF">TCNE_LOCUS15303</name>
</gene>
<evidence type="ECO:0000313" key="7">
    <source>
        <dbReference type="EMBL" id="VDM46624.1"/>
    </source>
</evidence>
<organism evidence="8 9">
    <name type="scientific">Toxocara canis</name>
    <name type="common">Canine roundworm</name>
    <dbReference type="NCBI Taxonomy" id="6265"/>
    <lineage>
        <taxon>Eukaryota</taxon>
        <taxon>Metazoa</taxon>
        <taxon>Ecdysozoa</taxon>
        <taxon>Nematoda</taxon>
        <taxon>Chromadorea</taxon>
        <taxon>Rhabditida</taxon>
        <taxon>Spirurina</taxon>
        <taxon>Ascaridomorpha</taxon>
        <taxon>Ascaridoidea</taxon>
        <taxon>Toxocaridae</taxon>
        <taxon>Toxocara</taxon>
    </lineage>
</organism>
<dbReference type="InterPro" id="IPR050186">
    <property type="entry name" value="TPT_transporter"/>
</dbReference>
<dbReference type="WBParaSite" id="TCNE_0001530401-mRNA-1">
    <property type="protein sequence ID" value="TCNE_0001530401-mRNA-1"/>
    <property type="gene ID" value="TCNE_0001530401"/>
</dbReference>
<dbReference type="Pfam" id="PF03151">
    <property type="entry name" value="TPT"/>
    <property type="match status" value="1"/>
</dbReference>
<keyword evidence="4 5" id="KW-0472">Membrane</keyword>
<evidence type="ECO:0000259" key="6">
    <source>
        <dbReference type="Pfam" id="PF03151"/>
    </source>
</evidence>
<accession>A0A183V3I3</accession>